<evidence type="ECO:0000256" key="12">
    <source>
        <dbReference type="ARBA" id="ARBA00047318"/>
    </source>
</evidence>
<evidence type="ECO:0000256" key="14">
    <source>
        <dbReference type="PIRNR" id="PIRNR000447"/>
    </source>
</evidence>
<keyword evidence="8" id="KW-0443">Lipid metabolism</keyword>
<evidence type="ECO:0000256" key="6">
    <source>
        <dbReference type="ARBA" id="ARBA00022679"/>
    </source>
</evidence>
<dbReference type="PIRSF" id="PIRSF000447">
    <property type="entry name" value="KAS_II"/>
    <property type="match status" value="1"/>
</dbReference>
<comment type="function">
    <text evidence="11 14">Involved in the type II fatty acid elongation cycle. Catalyzes the elongation of a wide range of acyl-ACP by the addition of two carbons from malonyl-ACP to an acyl acceptor. Can efficiently catalyze the conversion of palmitoleoyl-ACP (cis-hexadec-9-enoyl-ACP) to cis-vaccenoyl-ACP (cis-octadec-11-enoyl-ACP), an essential step in the thermal regulation of fatty acid composition.</text>
</comment>
<dbReference type="Pfam" id="PF00109">
    <property type="entry name" value="ketoacyl-synt"/>
    <property type="match status" value="1"/>
</dbReference>
<evidence type="ECO:0000313" key="18">
    <source>
        <dbReference type="Proteomes" id="UP000603641"/>
    </source>
</evidence>
<evidence type="ECO:0000313" key="17">
    <source>
        <dbReference type="EMBL" id="MBD7963037.1"/>
    </source>
</evidence>
<dbReference type="Gene3D" id="3.40.47.10">
    <property type="match status" value="1"/>
</dbReference>
<keyword evidence="10 14" id="KW-0012">Acyltransferase</keyword>
<comment type="catalytic activity">
    <reaction evidence="13 14">
        <text>a fatty acyl-[ACP] + malonyl-[ACP] + H(+) = a 3-oxoacyl-[ACP] + holo-[ACP] + CO2</text>
        <dbReference type="Rhea" id="RHEA:22836"/>
        <dbReference type="Rhea" id="RHEA-COMP:9623"/>
        <dbReference type="Rhea" id="RHEA-COMP:9685"/>
        <dbReference type="Rhea" id="RHEA-COMP:9916"/>
        <dbReference type="Rhea" id="RHEA-COMP:14125"/>
        <dbReference type="ChEBI" id="CHEBI:15378"/>
        <dbReference type="ChEBI" id="CHEBI:16526"/>
        <dbReference type="ChEBI" id="CHEBI:64479"/>
        <dbReference type="ChEBI" id="CHEBI:78449"/>
        <dbReference type="ChEBI" id="CHEBI:78776"/>
        <dbReference type="ChEBI" id="CHEBI:138651"/>
    </reaction>
</comment>
<evidence type="ECO:0000256" key="2">
    <source>
        <dbReference type="ARBA" id="ARBA00008467"/>
    </source>
</evidence>
<feature type="domain" description="Ketosynthase family 3 (KS3)" evidence="16">
    <location>
        <begin position="2"/>
        <end position="407"/>
    </location>
</feature>
<keyword evidence="7" id="KW-0276">Fatty acid metabolism</keyword>
<dbReference type="NCBIfam" id="NF005589">
    <property type="entry name" value="PRK07314.1"/>
    <property type="match status" value="1"/>
</dbReference>
<evidence type="ECO:0000256" key="1">
    <source>
        <dbReference type="ARBA" id="ARBA00005194"/>
    </source>
</evidence>
<keyword evidence="9 14" id="KW-0275">Fatty acid biosynthesis</keyword>
<accession>A0ABR8SHR6</accession>
<comment type="caution">
    <text evidence="17">The sequence shown here is derived from an EMBL/GenBank/DDBJ whole genome shotgun (WGS) entry which is preliminary data.</text>
</comment>
<evidence type="ECO:0000256" key="4">
    <source>
        <dbReference type="ARBA" id="ARBA00014657"/>
    </source>
</evidence>
<keyword evidence="5 14" id="KW-0444">Lipid biosynthesis</keyword>
<organism evidence="17 18">
    <name type="scientific">Fictibacillus norfolkensis</name>
    <dbReference type="NCBI Taxonomy" id="2762233"/>
    <lineage>
        <taxon>Bacteria</taxon>
        <taxon>Bacillati</taxon>
        <taxon>Bacillota</taxon>
        <taxon>Bacilli</taxon>
        <taxon>Bacillales</taxon>
        <taxon>Fictibacillaceae</taxon>
        <taxon>Fictibacillus</taxon>
    </lineage>
</organism>
<dbReference type="EC" id="2.3.1.179" evidence="3 14"/>
<dbReference type="InterPro" id="IPR014031">
    <property type="entry name" value="Ketoacyl_synth_C"/>
</dbReference>
<dbReference type="CDD" id="cd00834">
    <property type="entry name" value="KAS_I_II"/>
    <property type="match status" value="1"/>
</dbReference>
<comment type="pathway">
    <text evidence="1 14">Lipid metabolism; fatty acid biosynthesis.</text>
</comment>
<keyword evidence="18" id="KW-1185">Reference proteome</keyword>
<dbReference type="InterPro" id="IPR000794">
    <property type="entry name" value="Beta-ketoacyl_synthase"/>
</dbReference>
<dbReference type="PANTHER" id="PTHR11712">
    <property type="entry name" value="POLYKETIDE SYNTHASE-RELATED"/>
    <property type="match status" value="1"/>
</dbReference>
<sequence>MKRRVVITGCGVVTPIGTHIDEFWQNMILGKSGARPIERFNTEGYTTRIAAEIDNSSSLIPKSEEVADSFSDYALTASIESWKMAGLDEGSFDIRRTGVIVGSSNGGDQFFQENHLSLLNGSTEDVNPEKFKASMINSVPIRIAKELKIKGPAWSISTACASGTNAIGEAVRAIQSGSMDVFIAGGTDDGIQSLNIAGLARIHAMTRKNDTPTKASRPFDKNRDGFLMGAGSGMVVVEEYNHAKDRGANILAEVIGYGATTDAHHITAPHPEGLLAARAMEKALDEAGLLPRDIHYINAHGTGTQLNDQMEAKAIHHVFEEYGKEIPVNAIKSMTGHMLGGSGAVEVIATVLSMVNNFIPRTLNCDELDEALQLNIVREESIPHPIENAMSNSFGFGGHNVSLILRKVRGE</sequence>
<evidence type="ECO:0000256" key="15">
    <source>
        <dbReference type="RuleBase" id="RU003694"/>
    </source>
</evidence>
<evidence type="ECO:0000256" key="13">
    <source>
        <dbReference type="ARBA" id="ARBA00047659"/>
    </source>
</evidence>
<keyword evidence="6 14" id="KW-0808">Transferase</keyword>
<dbReference type="RefSeq" id="WP_191752376.1">
    <property type="nucleotide sequence ID" value="NZ_JACSQM010000001.1"/>
</dbReference>
<dbReference type="Proteomes" id="UP000603641">
    <property type="component" value="Unassembled WGS sequence"/>
</dbReference>
<dbReference type="InterPro" id="IPR014030">
    <property type="entry name" value="Ketoacyl_synth_N"/>
</dbReference>
<dbReference type="PANTHER" id="PTHR11712:SF336">
    <property type="entry name" value="3-OXOACYL-[ACYL-CARRIER-PROTEIN] SYNTHASE, MITOCHONDRIAL"/>
    <property type="match status" value="1"/>
</dbReference>
<evidence type="ECO:0000256" key="7">
    <source>
        <dbReference type="ARBA" id="ARBA00022832"/>
    </source>
</evidence>
<dbReference type="Pfam" id="PF02801">
    <property type="entry name" value="Ketoacyl-synt_C"/>
    <property type="match status" value="1"/>
</dbReference>
<evidence type="ECO:0000256" key="9">
    <source>
        <dbReference type="ARBA" id="ARBA00023160"/>
    </source>
</evidence>
<dbReference type="EMBL" id="JACSQM010000001">
    <property type="protein sequence ID" value="MBD7963037.1"/>
    <property type="molecule type" value="Genomic_DNA"/>
</dbReference>
<evidence type="ECO:0000256" key="11">
    <source>
        <dbReference type="ARBA" id="ARBA00024006"/>
    </source>
</evidence>
<evidence type="ECO:0000256" key="8">
    <source>
        <dbReference type="ARBA" id="ARBA00023098"/>
    </source>
</evidence>
<dbReference type="InterPro" id="IPR018201">
    <property type="entry name" value="Ketoacyl_synth_AS"/>
</dbReference>
<name>A0ABR8SHR6_9BACL</name>
<evidence type="ECO:0000256" key="10">
    <source>
        <dbReference type="ARBA" id="ARBA00023315"/>
    </source>
</evidence>
<dbReference type="PROSITE" id="PS52004">
    <property type="entry name" value="KS3_2"/>
    <property type="match status" value="1"/>
</dbReference>
<dbReference type="SUPFAM" id="SSF53901">
    <property type="entry name" value="Thiolase-like"/>
    <property type="match status" value="2"/>
</dbReference>
<comment type="catalytic activity">
    <reaction evidence="12 14">
        <text>(9Z)-hexadecenoyl-[ACP] + malonyl-[ACP] + H(+) = 3-oxo-(11Z)-octadecenoyl-[ACP] + holo-[ACP] + CO2</text>
        <dbReference type="Rhea" id="RHEA:55040"/>
        <dbReference type="Rhea" id="RHEA-COMP:9623"/>
        <dbReference type="Rhea" id="RHEA-COMP:9685"/>
        <dbReference type="Rhea" id="RHEA-COMP:10800"/>
        <dbReference type="Rhea" id="RHEA-COMP:14074"/>
        <dbReference type="ChEBI" id="CHEBI:15378"/>
        <dbReference type="ChEBI" id="CHEBI:16526"/>
        <dbReference type="ChEBI" id="CHEBI:64479"/>
        <dbReference type="ChEBI" id="CHEBI:78449"/>
        <dbReference type="ChEBI" id="CHEBI:83989"/>
        <dbReference type="ChEBI" id="CHEBI:138538"/>
        <dbReference type="EC" id="2.3.1.179"/>
    </reaction>
</comment>
<dbReference type="InterPro" id="IPR017568">
    <property type="entry name" value="3-oxoacyl-ACP_synth-2"/>
</dbReference>
<dbReference type="InterPro" id="IPR016039">
    <property type="entry name" value="Thiolase-like"/>
</dbReference>
<evidence type="ECO:0000256" key="3">
    <source>
        <dbReference type="ARBA" id="ARBA00012356"/>
    </source>
</evidence>
<reference evidence="17 18" key="1">
    <citation type="submission" date="2020-08" db="EMBL/GenBank/DDBJ databases">
        <title>A Genomic Blueprint of the Chicken Gut Microbiome.</title>
        <authorList>
            <person name="Gilroy R."/>
            <person name="Ravi A."/>
            <person name="Getino M."/>
            <person name="Pursley I."/>
            <person name="Horton D.L."/>
            <person name="Alikhan N.-F."/>
            <person name="Baker D."/>
            <person name="Gharbi K."/>
            <person name="Hall N."/>
            <person name="Watson M."/>
            <person name="Adriaenssens E.M."/>
            <person name="Foster-Nyarko E."/>
            <person name="Jarju S."/>
            <person name="Secka A."/>
            <person name="Antonio M."/>
            <person name="Oren A."/>
            <person name="Chaudhuri R."/>
            <person name="La Ragione R.M."/>
            <person name="Hildebrand F."/>
            <person name="Pallen M.J."/>
        </authorList>
    </citation>
    <scope>NUCLEOTIDE SEQUENCE [LARGE SCALE GENOMIC DNA]</scope>
    <source>
        <strain evidence="17 18">Sa2CUA10</strain>
    </source>
</reference>
<comment type="similarity">
    <text evidence="2 14 15">Belongs to the thiolase-like superfamily. Beta-ketoacyl-ACP synthases family.</text>
</comment>
<dbReference type="PROSITE" id="PS00606">
    <property type="entry name" value="KS3_1"/>
    <property type="match status" value="1"/>
</dbReference>
<proteinExistence type="inferred from homology"/>
<gene>
    <name evidence="17" type="ORF">H9648_03145</name>
</gene>
<evidence type="ECO:0000256" key="5">
    <source>
        <dbReference type="ARBA" id="ARBA00022516"/>
    </source>
</evidence>
<protein>
    <recommendedName>
        <fullName evidence="4 14">3-oxoacyl-[acyl-carrier-protein] synthase 2</fullName>
        <ecNumber evidence="3 14">2.3.1.179</ecNumber>
    </recommendedName>
</protein>
<dbReference type="InterPro" id="IPR020841">
    <property type="entry name" value="PKS_Beta-ketoAc_synthase_dom"/>
</dbReference>
<dbReference type="SMART" id="SM00825">
    <property type="entry name" value="PKS_KS"/>
    <property type="match status" value="1"/>
</dbReference>
<evidence type="ECO:0000259" key="16">
    <source>
        <dbReference type="PROSITE" id="PS52004"/>
    </source>
</evidence>